<protein>
    <submittedName>
        <fullName evidence="6">Amino acid ABC transporter substrate-binding protein</fullName>
    </submittedName>
</protein>
<evidence type="ECO:0000256" key="4">
    <source>
        <dbReference type="SAM" id="SignalP"/>
    </source>
</evidence>
<comment type="similarity">
    <text evidence="1">Belongs to the bacterial solute-binding protein 3 family.</text>
</comment>
<evidence type="ECO:0000313" key="7">
    <source>
        <dbReference type="Proteomes" id="UP000680348"/>
    </source>
</evidence>
<reference evidence="6" key="1">
    <citation type="submission" date="2021-04" db="EMBL/GenBank/DDBJ databases">
        <title>Pseudaminobacter soli sp. nov., isolated from paddy soil contaminated by heavy metals.</title>
        <authorList>
            <person name="Zhang K."/>
        </authorList>
    </citation>
    <scope>NUCLEOTIDE SEQUENCE</scope>
    <source>
        <strain evidence="6">19-2017</strain>
    </source>
</reference>
<keyword evidence="7" id="KW-1185">Reference proteome</keyword>
<organism evidence="6 7">
    <name type="scientific">Pseudaminobacter soli</name>
    <name type="common">ex Zhang et al. 2022</name>
    <dbReference type="NCBI Taxonomy" id="2831468"/>
    <lineage>
        <taxon>Bacteria</taxon>
        <taxon>Pseudomonadati</taxon>
        <taxon>Pseudomonadota</taxon>
        <taxon>Alphaproteobacteria</taxon>
        <taxon>Hyphomicrobiales</taxon>
        <taxon>Phyllobacteriaceae</taxon>
        <taxon>Pseudaminobacter</taxon>
    </lineage>
</organism>
<dbReference type="InterPro" id="IPR051455">
    <property type="entry name" value="Bact_solute-bind_prot3"/>
</dbReference>
<evidence type="ECO:0000313" key="6">
    <source>
        <dbReference type="EMBL" id="MBS3651574.1"/>
    </source>
</evidence>
<evidence type="ECO:0000256" key="1">
    <source>
        <dbReference type="ARBA" id="ARBA00010333"/>
    </source>
</evidence>
<dbReference type="InterPro" id="IPR001638">
    <property type="entry name" value="Solute-binding_3/MltF_N"/>
</dbReference>
<dbReference type="Gene3D" id="3.40.190.10">
    <property type="entry name" value="Periplasmic binding protein-like II"/>
    <property type="match status" value="2"/>
</dbReference>
<dbReference type="SUPFAM" id="SSF53850">
    <property type="entry name" value="Periplasmic binding protein-like II"/>
    <property type="match status" value="1"/>
</dbReference>
<evidence type="ECO:0000259" key="5">
    <source>
        <dbReference type="SMART" id="SM00062"/>
    </source>
</evidence>
<dbReference type="EMBL" id="JAGWCR010000014">
    <property type="protein sequence ID" value="MBS3651574.1"/>
    <property type="molecule type" value="Genomic_DNA"/>
</dbReference>
<dbReference type="PANTHER" id="PTHR30085">
    <property type="entry name" value="AMINO ACID ABC TRANSPORTER PERMEASE"/>
    <property type="match status" value="1"/>
</dbReference>
<gene>
    <name evidence="6" type="ORF">KEU06_23430</name>
</gene>
<keyword evidence="3 4" id="KW-0732">Signal</keyword>
<name>A0A942I4J7_9HYPH</name>
<accession>A0A942I4J7</accession>
<feature type="signal peptide" evidence="4">
    <location>
        <begin position="1"/>
        <end position="26"/>
    </location>
</feature>
<dbReference type="AlphaFoldDB" id="A0A942I4J7"/>
<evidence type="ECO:0000256" key="3">
    <source>
        <dbReference type="ARBA" id="ARBA00022729"/>
    </source>
</evidence>
<dbReference type="Pfam" id="PF00497">
    <property type="entry name" value="SBP_bac_3"/>
    <property type="match status" value="1"/>
</dbReference>
<dbReference type="Proteomes" id="UP000680348">
    <property type="component" value="Unassembled WGS sequence"/>
</dbReference>
<keyword evidence="2" id="KW-0813">Transport</keyword>
<feature type="chain" id="PRO_5037347153" evidence="4">
    <location>
        <begin position="27"/>
        <end position="341"/>
    </location>
</feature>
<sequence length="341" mass="37129">MGGKRWLASLAAGAAILAMTAQGASADTLEDVQKAGELRCGVSDQLAGFSFLDDKGTWTGFDIDYCHAFAAAISGDAAAVKIVPLAFNQSFTALQSGEVDVLSRSVTYTLSRDTQLKMDFIPPNFYTGQSFMAHAELGAKSVEDLDGASVCVLAGSVTERYVADYFRARNMKFTPIAVEQEAQVPTVYESGRCDVMTHETPSLAIARRGFKDPDAHVILPEVIAKSYEAPLYREGDARWGDVIRWTHFALVTAEELGITRDNVAEKLTSDDPVVRTFFGVDGDLGEQMGLKNDWVVNVIKAVGNYGEIYDRHLGADSVLQIPRGMNDLHERGGLLFAPSWR</sequence>
<proteinExistence type="inferred from homology"/>
<dbReference type="SMART" id="SM00062">
    <property type="entry name" value="PBPb"/>
    <property type="match status" value="1"/>
</dbReference>
<feature type="domain" description="Solute-binding protein family 3/N-terminal" evidence="5">
    <location>
        <begin position="37"/>
        <end position="266"/>
    </location>
</feature>
<evidence type="ECO:0000256" key="2">
    <source>
        <dbReference type="ARBA" id="ARBA00022448"/>
    </source>
</evidence>
<dbReference type="CDD" id="cd13692">
    <property type="entry name" value="PBP2_BztA"/>
    <property type="match status" value="1"/>
</dbReference>
<dbReference type="PANTHER" id="PTHR30085:SF7">
    <property type="entry name" value="AMINO-ACID ABC TRANSPORTER-BINDING PROTEIN YHDW-RELATED"/>
    <property type="match status" value="1"/>
</dbReference>
<dbReference type="GO" id="GO:0006865">
    <property type="term" value="P:amino acid transport"/>
    <property type="evidence" value="ECO:0007669"/>
    <property type="project" value="TreeGrafter"/>
</dbReference>
<comment type="caution">
    <text evidence="6">The sequence shown here is derived from an EMBL/GenBank/DDBJ whole genome shotgun (WGS) entry which is preliminary data.</text>
</comment>